<dbReference type="InterPro" id="IPR009923">
    <property type="entry name" value="Dodecin"/>
</dbReference>
<dbReference type="Proteomes" id="UP000198848">
    <property type="component" value="Unassembled WGS sequence"/>
</dbReference>
<dbReference type="STRING" id="1095778.SAMN04489842_3784"/>
<keyword evidence="2" id="KW-1185">Reference proteome</keyword>
<dbReference type="SUPFAM" id="SSF89807">
    <property type="entry name" value="Dodecin-like"/>
    <property type="match status" value="1"/>
</dbReference>
<evidence type="ECO:0008006" key="3">
    <source>
        <dbReference type="Google" id="ProtNLM"/>
    </source>
</evidence>
<evidence type="ECO:0000313" key="2">
    <source>
        <dbReference type="Proteomes" id="UP000198848"/>
    </source>
</evidence>
<accession>A0A1H1IUD8</accession>
<dbReference type="AlphaFoldDB" id="A0A1H1IUD8"/>
<evidence type="ECO:0000313" key="1">
    <source>
        <dbReference type="EMBL" id="SDR41327.1"/>
    </source>
</evidence>
<dbReference type="Pfam" id="PF07311">
    <property type="entry name" value="Dodecin"/>
    <property type="match status" value="1"/>
</dbReference>
<name>A0A1H1IUD8_NATTX</name>
<proteinExistence type="predicted"/>
<dbReference type="Gene3D" id="3.30.1660.10">
    <property type="entry name" value="Flavin-binding protein dodecin"/>
    <property type="match status" value="1"/>
</dbReference>
<dbReference type="PANTHER" id="PTHR39324:SF1">
    <property type="entry name" value="CALCIUM DODECIN"/>
    <property type="match status" value="1"/>
</dbReference>
<protein>
    <recommendedName>
        <fullName evidence="3">Flavin-binding protein dodecin</fullName>
    </recommendedName>
</protein>
<dbReference type="PANTHER" id="PTHR39324">
    <property type="entry name" value="CALCIUM DODECIN"/>
    <property type="match status" value="1"/>
</dbReference>
<dbReference type="InterPro" id="IPR036694">
    <property type="entry name" value="Dodecin-like_sf"/>
</dbReference>
<dbReference type="EMBL" id="FNLC01000006">
    <property type="protein sequence ID" value="SDR41327.1"/>
    <property type="molecule type" value="Genomic_DNA"/>
</dbReference>
<dbReference type="InterPro" id="IPR025543">
    <property type="entry name" value="Dodecin-like"/>
</dbReference>
<sequence length="86" mass="9554">MLVAIISHTLNTNDTVRIRAMVFKKITLIGTSSESFDAAADDAIDRAEDTLQNVHWVEVDELGVEVATADDRQYQAEVTVAFELEE</sequence>
<reference evidence="2" key="1">
    <citation type="submission" date="2016-10" db="EMBL/GenBank/DDBJ databases">
        <authorList>
            <person name="Varghese N."/>
            <person name="Submissions S."/>
        </authorList>
    </citation>
    <scope>NUCLEOTIDE SEQUENCE [LARGE SCALE GENOMIC DNA]</scope>
    <source>
        <strain evidence="2">DSM 24767</strain>
    </source>
</reference>
<organism evidence="1 2">
    <name type="scientific">Natronobacterium texcoconense</name>
    <dbReference type="NCBI Taxonomy" id="1095778"/>
    <lineage>
        <taxon>Archaea</taxon>
        <taxon>Methanobacteriati</taxon>
        <taxon>Methanobacteriota</taxon>
        <taxon>Stenosarchaea group</taxon>
        <taxon>Halobacteria</taxon>
        <taxon>Halobacteriales</taxon>
        <taxon>Natrialbaceae</taxon>
        <taxon>Natronobacterium</taxon>
    </lineage>
</organism>
<gene>
    <name evidence="1" type="ORF">SAMN04489842_3784</name>
</gene>
<dbReference type="NCBIfam" id="NF041389">
    <property type="entry name" value="dodecin_Halo"/>
    <property type="match status" value="1"/>
</dbReference>